<sequence length="66" mass="6920">MATKAARILAWTALDASVASRAARSTVAAASRAERMVPGSRAKLSAAVVSRRPELRLSSNGRLETP</sequence>
<name>A0A0A8Z0X1_ARUDO</name>
<dbReference type="AlphaFoldDB" id="A0A0A8Z0X1"/>
<proteinExistence type="predicted"/>
<evidence type="ECO:0000313" key="1">
    <source>
        <dbReference type="EMBL" id="JAD28497.1"/>
    </source>
</evidence>
<reference evidence="1" key="2">
    <citation type="journal article" date="2015" name="Data Brief">
        <title>Shoot transcriptome of the giant reed, Arundo donax.</title>
        <authorList>
            <person name="Barrero R.A."/>
            <person name="Guerrero F.D."/>
            <person name="Moolhuijzen P."/>
            <person name="Goolsby J.A."/>
            <person name="Tidwell J."/>
            <person name="Bellgard S.E."/>
            <person name="Bellgard M.I."/>
        </authorList>
    </citation>
    <scope>NUCLEOTIDE SEQUENCE</scope>
    <source>
        <tissue evidence="1">Shoot tissue taken approximately 20 cm above the soil surface</tissue>
    </source>
</reference>
<protein>
    <submittedName>
        <fullName evidence="1">Uncharacterized protein</fullName>
    </submittedName>
</protein>
<dbReference type="EMBL" id="GBRH01269398">
    <property type="protein sequence ID" value="JAD28497.1"/>
    <property type="molecule type" value="Transcribed_RNA"/>
</dbReference>
<reference evidence="1" key="1">
    <citation type="submission" date="2014-09" db="EMBL/GenBank/DDBJ databases">
        <authorList>
            <person name="Magalhaes I.L.F."/>
            <person name="Oliveira U."/>
            <person name="Santos F.R."/>
            <person name="Vidigal T.H.D.A."/>
            <person name="Brescovit A.D."/>
            <person name="Santos A.J."/>
        </authorList>
    </citation>
    <scope>NUCLEOTIDE SEQUENCE</scope>
    <source>
        <tissue evidence="1">Shoot tissue taken approximately 20 cm above the soil surface</tissue>
    </source>
</reference>
<organism evidence="1">
    <name type="scientific">Arundo donax</name>
    <name type="common">Giant reed</name>
    <name type="synonym">Donax arundinaceus</name>
    <dbReference type="NCBI Taxonomy" id="35708"/>
    <lineage>
        <taxon>Eukaryota</taxon>
        <taxon>Viridiplantae</taxon>
        <taxon>Streptophyta</taxon>
        <taxon>Embryophyta</taxon>
        <taxon>Tracheophyta</taxon>
        <taxon>Spermatophyta</taxon>
        <taxon>Magnoliopsida</taxon>
        <taxon>Liliopsida</taxon>
        <taxon>Poales</taxon>
        <taxon>Poaceae</taxon>
        <taxon>PACMAD clade</taxon>
        <taxon>Arundinoideae</taxon>
        <taxon>Arundineae</taxon>
        <taxon>Arundo</taxon>
    </lineage>
</organism>
<accession>A0A0A8Z0X1</accession>